<dbReference type="Proteomes" id="UP000230961">
    <property type="component" value="Plasmid p1_80K"/>
</dbReference>
<dbReference type="AlphaFoldDB" id="A0A7U4GJ65"/>
<protein>
    <submittedName>
        <fullName evidence="1">Uncharacterized protein</fullName>
    </submittedName>
</protein>
<geneLocation type="plasmid" evidence="2">
    <name>Plasmid1_80k</name>
</geneLocation>
<evidence type="ECO:0000313" key="1">
    <source>
        <dbReference type="EMBL" id="AHM76585.1"/>
    </source>
</evidence>
<evidence type="ECO:0000313" key="2">
    <source>
        <dbReference type="Proteomes" id="UP000230961"/>
    </source>
</evidence>
<organism evidence="1 2">
    <name type="scientific">Yersinia enterocolitica LC20</name>
    <dbReference type="NCBI Taxonomy" id="1443113"/>
    <lineage>
        <taxon>Bacteria</taxon>
        <taxon>Pseudomonadati</taxon>
        <taxon>Pseudomonadota</taxon>
        <taxon>Gammaproteobacteria</taxon>
        <taxon>Enterobacterales</taxon>
        <taxon>Yersiniaceae</taxon>
        <taxon>Yersinia</taxon>
    </lineage>
</organism>
<dbReference type="EMBL" id="CP007449">
    <property type="protein sequence ID" value="AHM76585.1"/>
    <property type="molecule type" value="Genomic_DNA"/>
</dbReference>
<name>A0A7U4GJ65_YEREN</name>
<keyword evidence="1" id="KW-0614">Plasmid</keyword>
<reference evidence="1 2" key="1">
    <citation type="submission" date="2017-11" db="EMBL/GenBank/DDBJ databases">
        <title>The complete genome sequence and comparative genome analysis of Yersinia enterocolitica strain LC20.</title>
        <authorList>
            <person name="Shi G."/>
            <person name="Su M."/>
            <person name="Liang J."/>
            <person name="Gu W."/>
            <person name="Xiao Y."/>
            <person name="Zhang Z."/>
            <person name="Qiu H."/>
            <person name="Duan R."/>
            <person name="Zhang Z."/>
            <person name="Li Y."/>
            <person name="Zhang X."/>
            <person name="Ling Y."/>
            <person name="Song L."/>
            <person name="Chen M."/>
            <person name="Zhao Y."/>
            <person name="Wu J."/>
            <person name="Jing H."/>
            <person name="Xiao J."/>
            <person name="Wang X."/>
        </authorList>
    </citation>
    <scope>NUCLEOTIDE SEQUENCE [LARGE SCALE GENOMIC DNA]</scope>
    <source>
        <strain evidence="1 2">LC20</strain>
        <plasmid evidence="2">Plasmid1_80k</plasmid>
    </source>
</reference>
<sequence>MNIEEITLQTEITITKLMQNAIKAESEHIASMCCDAAYGATVLWSDICLVIMENSEEKDFNKKMEFIRETKEQRLKFYEMTKKENVPLLKKY</sequence>
<gene>
    <name evidence="1" type="ORF">LC20_06013</name>
</gene>
<proteinExistence type="predicted"/>
<accession>A0A7U4GJ65</accession>
<dbReference type="KEGG" id="yel:LC20_06013"/>